<gene>
    <name evidence="1" type="primary">SEM1</name>
    <name evidence="1" type="ORF">IWW38_005840</name>
</gene>
<dbReference type="EMBL" id="JANBVB010002989">
    <property type="protein sequence ID" value="KAJ2881119.1"/>
    <property type="molecule type" value="Genomic_DNA"/>
</dbReference>
<sequence>KGATKDKAEQVAATESGQAAQQKLPALSALEEDDEFEEFDVDDWKKGDEDKEDSTAWNDNWDDNDMEDDFSKQLRVELEKVSQPEAMAVSN</sequence>
<dbReference type="Proteomes" id="UP001139981">
    <property type="component" value="Unassembled WGS sequence"/>
</dbReference>
<organism evidence="1 2">
    <name type="scientific">Coemansia aciculifera</name>
    <dbReference type="NCBI Taxonomy" id="417176"/>
    <lineage>
        <taxon>Eukaryota</taxon>
        <taxon>Fungi</taxon>
        <taxon>Fungi incertae sedis</taxon>
        <taxon>Zoopagomycota</taxon>
        <taxon>Kickxellomycotina</taxon>
        <taxon>Kickxellomycetes</taxon>
        <taxon>Kickxellales</taxon>
        <taxon>Kickxellaceae</taxon>
        <taxon>Coemansia</taxon>
    </lineage>
</organism>
<reference evidence="1" key="1">
    <citation type="submission" date="2022-07" db="EMBL/GenBank/DDBJ databases">
        <title>Phylogenomic reconstructions and comparative analyses of Kickxellomycotina fungi.</title>
        <authorList>
            <person name="Reynolds N.K."/>
            <person name="Stajich J.E."/>
            <person name="Barry K."/>
            <person name="Grigoriev I.V."/>
            <person name="Crous P."/>
            <person name="Smith M.E."/>
        </authorList>
    </citation>
    <scope>NUCLEOTIDE SEQUENCE</scope>
    <source>
        <strain evidence="1">CBS 190363</strain>
    </source>
</reference>
<keyword evidence="1" id="KW-0647">Proteasome</keyword>
<accession>A0ACC1LUJ7</accession>
<keyword evidence="2" id="KW-1185">Reference proteome</keyword>
<evidence type="ECO:0000313" key="1">
    <source>
        <dbReference type="EMBL" id="KAJ2881119.1"/>
    </source>
</evidence>
<comment type="caution">
    <text evidence="1">The sequence shown here is derived from an EMBL/GenBank/DDBJ whole genome shotgun (WGS) entry which is preliminary data.</text>
</comment>
<feature type="non-terminal residue" evidence="1">
    <location>
        <position position="1"/>
    </location>
</feature>
<evidence type="ECO:0000313" key="2">
    <source>
        <dbReference type="Proteomes" id="UP001139981"/>
    </source>
</evidence>
<protein>
    <submittedName>
        <fullName evidence="1">26S proteasome complex subunit</fullName>
    </submittedName>
</protein>
<name>A0ACC1LUJ7_9FUNG</name>
<proteinExistence type="predicted"/>